<comment type="caution">
    <text evidence="1">The sequence shown here is derived from an EMBL/GenBank/DDBJ whole genome shotgun (WGS) entry which is preliminary data.</text>
</comment>
<evidence type="ECO:0000313" key="1">
    <source>
        <dbReference type="EMBL" id="KAG8372450.1"/>
    </source>
</evidence>
<dbReference type="AlphaFoldDB" id="A0AAV6WZV1"/>
<keyword evidence="2" id="KW-1185">Reference proteome</keyword>
<protein>
    <submittedName>
        <fullName evidence="1">Uncharacterized protein</fullName>
    </submittedName>
</protein>
<dbReference type="EMBL" id="WHWC01000012">
    <property type="protein sequence ID" value="KAG8372450.1"/>
    <property type="molecule type" value="Genomic_DNA"/>
</dbReference>
<accession>A0AAV6WZV1</accession>
<name>A0AAV6WZV1_9LAMI</name>
<proteinExistence type="predicted"/>
<evidence type="ECO:0000313" key="2">
    <source>
        <dbReference type="Proteomes" id="UP000826271"/>
    </source>
</evidence>
<organism evidence="1 2">
    <name type="scientific">Buddleja alternifolia</name>
    <dbReference type="NCBI Taxonomy" id="168488"/>
    <lineage>
        <taxon>Eukaryota</taxon>
        <taxon>Viridiplantae</taxon>
        <taxon>Streptophyta</taxon>
        <taxon>Embryophyta</taxon>
        <taxon>Tracheophyta</taxon>
        <taxon>Spermatophyta</taxon>
        <taxon>Magnoliopsida</taxon>
        <taxon>eudicotyledons</taxon>
        <taxon>Gunneridae</taxon>
        <taxon>Pentapetalae</taxon>
        <taxon>asterids</taxon>
        <taxon>lamiids</taxon>
        <taxon>Lamiales</taxon>
        <taxon>Scrophulariaceae</taxon>
        <taxon>Buddlejeae</taxon>
        <taxon>Buddleja</taxon>
    </lineage>
</organism>
<reference evidence="1" key="1">
    <citation type="submission" date="2019-10" db="EMBL/GenBank/DDBJ databases">
        <authorList>
            <person name="Zhang R."/>
            <person name="Pan Y."/>
            <person name="Wang J."/>
            <person name="Ma R."/>
            <person name="Yu S."/>
        </authorList>
    </citation>
    <scope>NUCLEOTIDE SEQUENCE</scope>
    <source>
        <strain evidence="1">LA-IB0</strain>
        <tissue evidence="1">Leaf</tissue>
    </source>
</reference>
<sequence length="266" mass="29771">MGNQPPNDPSCTSSPIKLTYQQFDDKANEEAQVYMGLGQNVLPEVLPRHEVPSTINLISNGSDVVHSTTAGEPQALNPNVETILYKRKAVDAPFREGSSGSFHLVGEEDGHLKEKVAKIEELLVEDRKEAYVRKGKVPFVFEGEFWDPKWKVSNESSIFEMGAGGTSFELYKACMIPRDKARFIDAPHPNVEEYGAHFLMQNAKLACDEQISSLKEAKKKLDADLSDVKGALKDTLLHFDEMEARHYSELSEKDTLILMESKKVLI</sequence>
<gene>
    <name evidence="1" type="ORF">BUALT_Bualt12G0067500</name>
</gene>
<dbReference type="Proteomes" id="UP000826271">
    <property type="component" value="Unassembled WGS sequence"/>
</dbReference>